<dbReference type="AlphaFoldDB" id="A0A6C0BTD1"/>
<sequence length="153" mass="17638">MPSVIVIDETGIDTFNYDITNIFDISMICNPNCDEDLLHFEWCIDDLYYTIFYSYGDSSECSFTFPPPLDTIMYTGKIIITTSKYSIENISQCIENIEDTSVTQFDYIIQELMGECDSDVDQDDDTASLCETHEPYPSDEYDSNTELSEEEYI</sequence>
<name>A0A6C0BTD1_9ZZZZ</name>
<feature type="region of interest" description="Disordered" evidence="1">
    <location>
        <begin position="119"/>
        <end position="153"/>
    </location>
</feature>
<protein>
    <submittedName>
        <fullName evidence="2">Uncharacterized protein</fullName>
    </submittedName>
</protein>
<feature type="compositionally biased region" description="Acidic residues" evidence="1">
    <location>
        <begin position="137"/>
        <end position="153"/>
    </location>
</feature>
<accession>A0A6C0BTD1</accession>
<dbReference type="EMBL" id="MN739228">
    <property type="protein sequence ID" value="QHS94668.1"/>
    <property type="molecule type" value="Genomic_DNA"/>
</dbReference>
<reference evidence="2" key="1">
    <citation type="journal article" date="2020" name="Nature">
        <title>Giant virus diversity and host interactions through global metagenomics.</title>
        <authorList>
            <person name="Schulz F."/>
            <person name="Roux S."/>
            <person name="Paez-Espino D."/>
            <person name="Jungbluth S."/>
            <person name="Walsh D.A."/>
            <person name="Denef V.J."/>
            <person name="McMahon K.D."/>
            <person name="Konstantinidis K.T."/>
            <person name="Eloe-Fadrosh E.A."/>
            <person name="Kyrpides N.C."/>
            <person name="Woyke T."/>
        </authorList>
    </citation>
    <scope>NUCLEOTIDE SEQUENCE</scope>
    <source>
        <strain evidence="2">GVMAG-M-3300018416-45</strain>
    </source>
</reference>
<evidence type="ECO:0000313" key="2">
    <source>
        <dbReference type="EMBL" id="QHS94668.1"/>
    </source>
</evidence>
<organism evidence="2">
    <name type="scientific">viral metagenome</name>
    <dbReference type="NCBI Taxonomy" id="1070528"/>
    <lineage>
        <taxon>unclassified sequences</taxon>
        <taxon>metagenomes</taxon>
        <taxon>organismal metagenomes</taxon>
    </lineage>
</organism>
<proteinExistence type="predicted"/>
<evidence type="ECO:0000256" key="1">
    <source>
        <dbReference type="SAM" id="MobiDB-lite"/>
    </source>
</evidence>